<dbReference type="InterPro" id="IPR014044">
    <property type="entry name" value="CAP_dom"/>
</dbReference>
<evidence type="ECO:0000313" key="4">
    <source>
        <dbReference type="EMBL" id="MCC3299343.1"/>
    </source>
</evidence>
<dbReference type="Pfam" id="PF00188">
    <property type="entry name" value="CAP"/>
    <property type="match status" value="1"/>
</dbReference>
<dbReference type="PANTHER" id="PTHR31157">
    <property type="entry name" value="SCP DOMAIN-CONTAINING PROTEIN"/>
    <property type="match status" value="1"/>
</dbReference>
<dbReference type="PANTHER" id="PTHR31157:SF1">
    <property type="entry name" value="SCP DOMAIN-CONTAINING PROTEIN"/>
    <property type="match status" value="1"/>
</dbReference>
<dbReference type="Gene3D" id="3.40.33.10">
    <property type="entry name" value="CAP"/>
    <property type="match status" value="1"/>
</dbReference>
<dbReference type="SUPFAM" id="SSF54106">
    <property type="entry name" value="LysM domain"/>
    <property type="match status" value="1"/>
</dbReference>
<feature type="compositionally biased region" description="Acidic residues" evidence="1">
    <location>
        <begin position="182"/>
        <end position="199"/>
    </location>
</feature>
<dbReference type="CDD" id="cd05379">
    <property type="entry name" value="CAP_bacterial"/>
    <property type="match status" value="1"/>
</dbReference>
<dbReference type="InterPro" id="IPR018392">
    <property type="entry name" value="LysM"/>
</dbReference>
<dbReference type="InterPro" id="IPR036779">
    <property type="entry name" value="LysM_dom_sf"/>
</dbReference>
<feature type="region of interest" description="Disordered" evidence="1">
    <location>
        <begin position="248"/>
        <end position="269"/>
    </location>
</feature>
<dbReference type="PROSITE" id="PS51782">
    <property type="entry name" value="LYSM"/>
    <property type="match status" value="1"/>
</dbReference>
<evidence type="ECO:0000313" key="5">
    <source>
        <dbReference type="Proteomes" id="UP001139158"/>
    </source>
</evidence>
<dbReference type="Proteomes" id="UP001139158">
    <property type="component" value="Unassembled WGS sequence"/>
</dbReference>
<proteinExistence type="predicted"/>
<sequence length="426" mass="44600">MSSNPGRPAVRRARIISMTALAPIVLAACSGPAAAPDRETLAPTAPFSKNVGTVEKTYPKSKGTVDQAYPKSKGTLEDTGAKKPAHTDPTTVPKGEATEPAPAVAETVSFSSHRAVHIVQPGDTLESIALDNGWGAWPEVAAYNNIRAPYVLFEGQRISQPVAAAASILPAGLTLTPAGVEEAEAAPDPAEAPEPEQQDEQPAPVEPPAKDSPAQVEPSPAAGTEQDQEQYAAEPEVPAVVETPAVETPVVSEPVAEEPAVQTPAPEEPAVEVPAVQGPIAAPPEAPADKTPAPGSTAFAQRSLELINEYRAENGVHALTYDPALEALAVTWAASQKEAIDAYGWEGIAHNPNLASELPAGWSNYAENIAVNYTPEAMMQWWKNSPAHNAAMLSPALDSFGFGSAELDPESWLANNHVGVQVFARY</sequence>
<dbReference type="Gene3D" id="3.10.350.10">
    <property type="entry name" value="LysM domain"/>
    <property type="match status" value="1"/>
</dbReference>
<keyword evidence="2" id="KW-0732">Signal</keyword>
<feature type="region of interest" description="Disordered" evidence="1">
    <location>
        <begin position="55"/>
        <end position="104"/>
    </location>
</feature>
<feature type="region of interest" description="Disordered" evidence="1">
    <location>
        <begin position="182"/>
        <end position="234"/>
    </location>
</feature>
<gene>
    <name evidence="4" type="ORF">LJ757_16245</name>
</gene>
<comment type="caution">
    <text evidence="4">The sequence shown here is derived from an EMBL/GenBank/DDBJ whole genome shotgun (WGS) entry which is preliminary data.</text>
</comment>
<evidence type="ECO:0000256" key="1">
    <source>
        <dbReference type="SAM" id="MobiDB-lite"/>
    </source>
</evidence>
<feature type="domain" description="LysM" evidence="3">
    <location>
        <begin position="115"/>
        <end position="160"/>
    </location>
</feature>
<protein>
    <submittedName>
        <fullName evidence="4">CAP domain-containing protein</fullName>
    </submittedName>
</protein>
<feature type="signal peptide" evidence="2">
    <location>
        <begin position="1"/>
        <end position="35"/>
    </location>
</feature>
<name>A0A9X1MFU4_9MICC</name>
<dbReference type="InterPro" id="IPR035940">
    <property type="entry name" value="CAP_sf"/>
</dbReference>
<dbReference type="SMART" id="SM00257">
    <property type="entry name" value="LysM"/>
    <property type="match status" value="1"/>
</dbReference>
<evidence type="ECO:0000256" key="2">
    <source>
        <dbReference type="SAM" id="SignalP"/>
    </source>
</evidence>
<feature type="chain" id="PRO_5040908879" evidence="2">
    <location>
        <begin position="36"/>
        <end position="426"/>
    </location>
</feature>
<dbReference type="SUPFAM" id="SSF55797">
    <property type="entry name" value="PR-1-like"/>
    <property type="match status" value="1"/>
</dbReference>
<evidence type="ECO:0000259" key="3">
    <source>
        <dbReference type="PROSITE" id="PS51782"/>
    </source>
</evidence>
<feature type="compositionally biased region" description="Low complexity" evidence="1">
    <location>
        <begin position="248"/>
        <end position="265"/>
    </location>
</feature>
<keyword evidence="5" id="KW-1185">Reference proteome</keyword>
<dbReference type="PROSITE" id="PS51257">
    <property type="entry name" value="PROKAR_LIPOPROTEIN"/>
    <property type="match status" value="1"/>
</dbReference>
<dbReference type="AlphaFoldDB" id="A0A9X1MFU4"/>
<organism evidence="4 5">
    <name type="scientific">Arthrobacter caoxuetaonis</name>
    <dbReference type="NCBI Taxonomy" id="2886935"/>
    <lineage>
        <taxon>Bacteria</taxon>
        <taxon>Bacillati</taxon>
        <taxon>Actinomycetota</taxon>
        <taxon>Actinomycetes</taxon>
        <taxon>Micrococcales</taxon>
        <taxon>Micrococcaceae</taxon>
        <taxon>Arthrobacter</taxon>
    </lineage>
</organism>
<dbReference type="EMBL" id="JAJFZV010000018">
    <property type="protein sequence ID" value="MCC3299343.1"/>
    <property type="molecule type" value="Genomic_DNA"/>
</dbReference>
<dbReference type="CDD" id="cd00118">
    <property type="entry name" value="LysM"/>
    <property type="match status" value="1"/>
</dbReference>
<dbReference type="Pfam" id="PF01476">
    <property type="entry name" value="LysM"/>
    <property type="match status" value="1"/>
</dbReference>
<reference evidence="4" key="1">
    <citation type="submission" date="2021-10" db="EMBL/GenBank/DDBJ databases">
        <title>Novel species in genus Arthrobacter.</title>
        <authorList>
            <person name="Liu Y."/>
        </authorList>
    </citation>
    <scope>NUCLEOTIDE SEQUENCE</scope>
    <source>
        <strain evidence="4">Zg-Y453</strain>
    </source>
</reference>
<dbReference type="RefSeq" id="WP_227897330.1">
    <property type="nucleotide sequence ID" value="NZ_CP099467.1"/>
</dbReference>
<accession>A0A9X1MFU4</accession>